<dbReference type="Proteomes" id="UP000011885">
    <property type="component" value="Unassembled WGS sequence"/>
</dbReference>
<reference evidence="1 2" key="1">
    <citation type="journal article" date="2013" name="Mar. Genomics">
        <title>Expression of sulfatases in Rhodopirellula baltica and the diversity of sulfatases in the genus Rhodopirellula.</title>
        <authorList>
            <person name="Wegner C.E."/>
            <person name="Richter-Heitmann T."/>
            <person name="Klindworth A."/>
            <person name="Klockow C."/>
            <person name="Richter M."/>
            <person name="Achstetter T."/>
            <person name="Glockner F.O."/>
            <person name="Harder J."/>
        </authorList>
    </citation>
    <scope>NUCLEOTIDE SEQUENCE [LARGE SCALE GENOMIC DNA]</scope>
    <source>
        <strain evidence="1 2">SM41</strain>
    </source>
</reference>
<organism evidence="1 2">
    <name type="scientific">Rhodopirellula sallentina SM41</name>
    <dbReference type="NCBI Taxonomy" id="1263870"/>
    <lineage>
        <taxon>Bacteria</taxon>
        <taxon>Pseudomonadati</taxon>
        <taxon>Planctomycetota</taxon>
        <taxon>Planctomycetia</taxon>
        <taxon>Pirellulales</taxon>
        <taxon>Pirellulaceae</taxon>
        <taxon>Rhodopirellula</taxon>
    </lineage>
</organism>
<sequence>MKQERRPVDQLCKINCHWRASASIQSVDDHLMFCHLYNHCHE</sequence>
<evidence type="ECO:0000313" key="1">
    <source>
        <dbReference type="EMBL" id="EMI55215.1"/>
    </source>
</evidence>
<dbReference type="EMBL" id="ANOH01000224">
    <property type="protein sequence ID" value="EMI55215.1"/>
    <property type="molecule type" value="Genomic_DNA"/>
</dbReference>
<proteinExistence type="predicted"/>
<dbReference type="PATRIC" id="fig|1263870.3.peg.3564"/>
<dbReference type="AlphaFoldDB" id="M5U1B1"/>
<comment type="caution">
    <text evidence="1">The sequence shown here is derived from an EMBL/GenBank/DDBJ whole genome shotgun (WGS) entry which is preliminary data.</text>
</comment>
<protein>
    <submittedName>
        <fullName evidence="1">Uncharacterized protein</fullName>
    </submittedName>
</protein>
<evidence type="ECO:0000313" key="2">
    <source>
        <dbReference type="Proteomes" id="UP000011885"/>
    </source>
</evidence>
<name>M5U1B1_9BACT</name>
<accession>M5U1B1</accession>
<keyword evidence="2" id="KW-1185">Reference proteome</keyword>
<gene>
    <name evidence="1" type="ORF">RSSM_03352</name>
</gene>